<dbReference type="Proteomes" id="UP000799424">
    <property type="component" value="Unassembled WGS sequence"/>
</dbReference>
<dbReference type="GO" id="GO:0017025">
    <property type="term" value="F:TBP-class protein binding"/>
    <property type="evidence" value="ECO:0007669"/>
    <property type="project" value="InterPro"/>
</dbReference>
<feature type="compositionally biased region" description="Basic and acidic residues" evidence="3">
    <location>
        <begin position="45"/>
        <end position="55"/>
    </location>
</feature>
<evidence type="ECO:0000256" key="1">
    <source>
        <dbReference type="ARBA" id="ARBA00004123"/>
    </source>
</evidence>
<feature type="compositionally biased region" description="Acidic residues" evidence="3">
    <location>
        <begin position="56"/>
        <end position="85"/>
    </location>
</feature>
<dbReference type="GO" id="GO:0005669">
    <property type="term" value="C:transcription factor TFIID complex"/>
    <property type="evidence" value="ECO:0007669"/>
    <property type="project" value="InterPro"/>
</dbReference>
<name>A0A6A7A4L0_9PLEO</name>
<feature type="compositionally biased region" description="Polar residues" evidence="3">
    <location>
        <begin position="1"/>
        <end position="13"/>
    </location>
</feature>
<feature type="compositionally biased region" description="Basic and acidic residues" evidence="3">
    <location>
        <begin position="1032"/>
        <end position="1042"/>
    </location>
</feature>
<evidence type="ECO:0000313" key="5">
    <source>
        <dbReference type="EMBL" id="KAF2827515.1"/>
    </source>
</evidence>
<accession>A0A6A7A4L0</accession>
<feature type="region of interest" description="Disordered" evidence="3">
    <location>
        <begin position="417"/>
        <end position="436"/>
    </location>
</feature>
<feature type="region of interest" description="Disordered" evidence="3">
    <location>
        <begin position="1087"/>
        <end position="1113"/>
    </location>
</feature>
<dbReference type="InterPro" id="IPR022591">
    <property type="entry name" value="TAF1_HAT_dom"/>
</dbReference>
<feature type="domain" description="Transcription initiation factor TFIID subunit 1 histone acetyltransferase" evidence="4">
    <location>
        <begin position="446"/>
        <end position="900"/>
    </location>
</feature>
<feature type="region of interest" description="Disordered" evidence="3">
    <location>
        <begin position="1032"/>
        <end position="1061"/>
    </location>
</feature>
<keyword evidence="2" id="KW-0539">Nucleus</keyword>
<reference evidence="5" key="1">
    <citation type="journal article" date="2020" name="Stud. Mycol.">
        <title>101 Dothideomycetes genomes: a test case for predicting lifestyles and emergence of pathogens.</title>
        <authorList>
            <person name="Haridas S."/>
            <person name="Albert R."/>
            <person name="Binder M."/>
            <person name="Bloem J."/>
            <person name="Labutti K."/>
            <person name="Salamov A."/>
            <person name="Andreopoulos B."/>
            <person name="Baker S."/>
            <person name="Barry K."/>
            <person name="Bills G."/>
            <person name="Bluhm B."/>
            <person name="Cannon C."/>
            <person name="Castanera R."/>
            <person name="Culley D."/>
            <person name="Daum C."/>
            <person name="Ezra D."/>
            <person name="Gonzalez J."/>
            <person name="Henrissat B."/>
            <person name="Kuo A."/>
            <person name="Liang C."/>
            <person name="Lipzen A."/>
            <person name="Lutzoni F."/>
            <person name="Magnuson J."/>
            <person name="Mondo S."/>
            <person name="Nolan M."/>
            <person name="Ohm R."/>
            <person name="Pangilinan J."/>
            <person name="Park H.-J."/>
            <person name="Ramirez L."/>
            <person name="Alfaro M."/>
            <person name="Sun H."/>
            <person name="Tritt A."/>
            <person name="Yoshinaga Y."/>
            <person name="Zwiers L.-H."/>
            <person name="Turgeon B."/>
            <person name="Goodwin S."/>
            <person name="Spatafora J."/>
            <person name="Crous P."/>
            <person name="Grigoriev I."/>
        </authorList>
    </citation>
    <scope>NUCLEOTIDE SEQUENCE</scope>
    <source>
        <strain evidence="5">CBS 113818</strain>
    </source>
</reference>
<proteinExistence type="predicted"/>
<dbReference type="PANTHER" id="PTHR13900:SF0">
    <property type="entry name" value="TRANSCRIPTION INITIATION FACTOR TFIID SUBUNIT 1"/>
    <property type="match status" value="1"/>
</dbReference>
<dbReference type="PANTHER" id="PTHR13900">
    <property type="entry name" value="TRANSCRIPTION INITIATION FACTOR TFIID"/>
    <property type="match status" value="1"/>
</dbReference>
<dbReference type="InterPro" id="IPR040240">
    <property type="entry name" value="TAF1"/>
</dbReference>
<feature type="compositionally biased region" description="Gly residues" evidence="3">
    <location>
        <begin position="1050"/>
        <end position="1059"/>
    </location>
</feature>
<protein>
    <recommendedName>
        <fullName evidence="4">Transcription initiation factor TFIID subunit 1 histone acetyltransferase domain-containing protein</fullName>
    </recommendedName>
</protein>
<evidence type="ECO:0000256" key="2">
    <source>
        <dbReference type="ARBA" id="ARBA00023242"/>
    </source>
</evidence>
<dbReference type="GO" id="GO:0004402">
    <property type="term" value="F:histone acetyltransferase activity"/>
    <property type="evidence" value="ECO:0007669"/>
    <property type="project" value="InterPro"/>
</dbReference>
<feature type="region of interest" description="Disordered" evidence="3">
    <location>
        <begin position="331"/>
        <end position="374"/>
    </location>
</feature>
<keyword evidence="6" id="KW-1185">Reference proteome</keyword>
<gene>
    <name evidence="5" type="ORF">CC86DRAFT_321667</name>
</gene>
<comment type="subcellular location">
    <subcellularLocation>
        <location evidence="1">Nucleus</location>
    </subcellularLocation>
</comment>
<evidence type="ECO:0000256" key="3">
    <source>
        <dbReference type="SAM" id="MobiDB-lite"/>
    </source>
</evidence>
<dbReference type="Pfam" id="PF12157">
    <property type="entry name" value="DUF3591"/>
    <property type="match status" value="1"/>
</dbReference>
<evidence type="ECO:0000313" key="6">
    <source>
        <dbReference type="Proteomes" id="UP000799424"/>
    </source>
</evidence>
<dbReference type="EMBL" id="MU006224">
    <property type="protein sequence ID" value="KAF2827515.1"/>
    <property type="molecule type" value="Genomic_DNA"/>
</dbReference>
<evidence type="ECO:0000259" key="4">
    <source>
        <dbReference type="Pfam" id="PF12157"/>
    </source>
</evidence>
<dbReference type="OrthoDB" id="5752at2759"/>
<dbReference type="GO" id="GO:0016251">
    <property type="term" value="F:RNA polymerase II general transcription initiation factor activity"/>
    <property type="evidence" value="ECO:0007669"/>
    <property type="project" value="InterPro"/>
</dbReference>
<feature type="compositionally biased region" description="Low complexity" evidence="3">
    <location>
        <begin position="1097"/>
        <end position="1113"/>
    </location>
</feature>
<sequence>MPHATMSSYNPPNTGAPAEDDLESFLGNMQNAPVEGGGSMLDLLASRDLEPGEKADDAEDFMDIGSDDLPEEEEPDSASGDDDGFNMESLQAYGTDAAKEPADADADGAWENRDLDDLFEDALNEDNPLTSVEGSNGAGLPASGGASDGQEQPGFRDVAYNPPQPSDDEEDNADYREQMRLFQLAGKKGVDDEVTKTSPEEFEKIWPNFEANQPPRFFSLIPRKRAYYIPKVPQKAPKLMVLSKVSLEIATDQEKSFRLPATAPAKNARQEEEQGGLIYITNDAEELRQTDEQLDLDNFDTFDDRERIGNVSWNDLMIACEDWDVADAASDTTISDDNGAPITPPDSNSSYRNDEFPSPVPNKKRRLGTREEPTSFSVYDHMDLPTWDDPELETARLSKKILLDMNDPHLLLDVQQPSAEPQKPRTGLGLKRDNRGSLANPMFKRYNISNDEAYDALKESSTQKVRSTIGHMNVEHSLPALKLQFPFYKVALSDRELRSFHRPTIHFKSGERAFVSTLKSIKRKHKKNLKPSEAFATAEDLNVGDNSDLLLAEYSEEYPTTLSNFGMGVKILNYYRRKDNEDTARPKRDDGIGETSVLLPQDKSPFSLFGQVEPGQEVLTMHNAMYRAPVFKHNPAATDFLVSRSHTGVNGSKYYMRNIPNLLVVGQQFPSVEVPGTHARKVTEASKKRLKMLAFRLYRRGRERGHRQPWVSNEMIKAHLPGTEIAQNRSRMREIMKYQKDIGTWEPMPGETIPEEPILRTWIKPEDVCLIDSMHAGDKQLQDAGIKSNEIKDDEEEQDGENMDLKLAPWNTTKNFLNACAGKAMLELHGDGDPTGQGLGFSFIKVSMKGGFRDVGESAADRVDAKKLKELGGHSYNVQRQQSMYENAIKRIWNKQKDSLSAANPPSEVEDDVDSTVVARNAAARQRSEVGTPALMRAEEDTMSQFSRNSGADSRGKKLRITRTVKNKYDEYEEVVETITDPEVIKLYVKRKKQERLMNMRLDDIKPTGDPEYDNAQQAKLKAELARLQRNVERREGREKAKGIHPKQTGEGGGPGKGGATPRKCANCGEVGHIKTNKKLCPLLNGQKKQSDTFRDASAASPVTVAATPSFAG</sequence>
<dbReference type="AlphaFoldDB" id="A0A6A7A4L0"/>
<dbReference type="GO" id="GO:0051123">
    <property type="term" value="P:RNA polymerase II preinitiation complex assembly"/>
    <property type="evidence" value="ECO:0007669"/>
    <property type="project" value="TreeGrafter"/>
</dbReference>
<organism evidence="5 6">
    <name type="scientific">Ophiobolus disseminans</name>
    <dbReference type="NCBI Taxonomy" id="1469910"/>
    <lineage>
        <taxon>Eukaryota</taxon>
        <taxon>Fungi</taxon>
        <taxon>Dikarya</taxon>
        <taxon>Ascomycota</taxon>
        <taxon>Pezizomycotina</taxon>
        <taxon>Dothideomycetes</taxon>
        <taxon>Pleosporomycetidae</taxon>
        <taxon>Pleosporales</taxon>
        <taxon>Pleosporineae</taxon>
        <taxon>Phaeosphaeriaceae</taxon>
        <taxon>Ophiobolus</taxon>
    </lineage>
</organism>
<feature type="region of interest" description="Disordered" evidence="3">
    <location>
        <begin position="1"/>
        <end position="177"/>
    </location>
</feature>